<sequence>MNWKWARRLVNFWPPLFFAGIKATSISEDFRRIEVVLKRRFHTRNMVGTQFGGSLFAMTDPWYMMMLTYNLGRDYFVWDKSAHIDFIAPGRTAVRAVFNLDDATLERIRAHTADGKKYLPNFAIDIVDDNGHLVARVHRTLYVRAKPHKRPLG</sequence>
<dbReference type="InterPro" id="IPR027961">
    <property type="entry name" value="DUF4442"/>
</dbReference>
<name>A0A3N1P2D7_9GAMM</name>
<protein>
    <submittedName>
        <fullName evidence="1">Acyl-coenzyme A thioesterase PaaI-like protein</fullName>
    </submittedName>
</protein>
<evidence type="ECO:0000313" key="1">
    <source>
        <dbReference type="EMBL" id="ROQ20890.1"/>
    </source>
</evidence>
<comment type="caution">
    <text evidence="1">The sequence shown here is derived from an EMBL/GenBank/DDBJ whole genome shotgun (WGS) entry which is preliminary data.</text>
</comment>
<dbReference type="AlphaFoldDB" id="A0A3N1P2D7"/>
<evidence type="ECO:0000313" key="2">
    <source>
        <dbReference type="Proteomes" id="UP000273643"/>
    </source>
</evidence>
<dbReference type="RefSeq" id="WP_123637970.1">
    <property type="nucleotide sequence ID" value="NZ_JBHYFO010000044.1"/>
</dbReference>
<dbReference type="Proteomes" id="UP000273643">
    <property type="component" value="Unassembled WGS sequence"/>
</dbReference>
<organism evidence="1 2">
    <name type="scientific">Marinimicrobium koreense</name>
    <dbReference type="NCBI Taxonomy" id="306545"/>
    <lineage>
        <taxon>Bacteria</taxon>
        <taxon>Pseudomonadati</taxon>
        <taxon>Pseudomonadota</taxon>
        <taxon>Gammaproteobacteria</taxon>
        <taxon>Cellvibrionales</taxon>
        <taxon>Cellvibrionaceae</taxon>
        <taxon>Marinimicrobium</taxon>
    </lineage>
</organism>
<reference evidence="1 2" key="1">
    <citation type="submission" date="2018-11" db="EMBL/GenBank/DDBJ databases">
        <title>Genomic Encyclopedia of Type Strains, Phase IV (KMG-IV): sequencing the most valuable type-strain genomes for metagenomic binning, comparative biology and taxonomic classification.</title>
        <authorList>
            <person name="Goeker M."/>
        </authorList>
    </citation>
    <scope>NUCLEOTIDE SEQUENCE [LARGE SCALE GENOMIC DNA]</scope>
    <source>
        <strain evidence="1 2">DSM 16974</strain>
    </source>
</reference>
<keyword evidence="2" id="KW-1185">Reference proteome</keyword>
<dbReference type="Pfam" id="PF14539">
    <property type="entry name" value="DUF4442"/>
    <property type="match status" value="1"/>
</dbReference>
<dbReference type="OrthoDB" id="9814774at2"/>
<dbReference type="EMBL" id="RJUK01000001">
    <property type="protein sequence ID" value="ROQ20890.1"/>
    <property type="molecule type" value="Genomic_DNA"/>
</dbReference>
<dbReference type="InterPro" id="IPR029069">
    <property type="entry name" value="HotDog_dom_sf"/>
</dbReference>
<dbReference type="SUPFAM" id="SSF54637">
    <property type="entry name" value="Thioesterase/thiol ester dehydrase-isomerase"/>
    <property type="match status" value="1"/>
</dbReference>
<proteinExistence type="predicted"/>
<gene>
    <name evidence="1" type="ORF">EDC38_1508</name>
</gene>
<accession>A0A3N1P2D7</accession>
<dbReference type="Gene3D" id="3.10.129.10">
    <property type="entry name" value="Hotdog Thioesterase"/>
    <property type="match status" value="1"/>
</dbReference>